<reference evidence="1" key="2">
    <citation type="submission" date="2025-09" db="UniProtKB">
        <authorList>
            <consortium name="Ensembl"/>
        </authorList>
    </citation>
    <scope>IDENTIFICATION</scope>
</reference>
<evidence type="ECO:0000313" key="1">
    <source>
        <dbReference type="Ensembl" id="ENSMMOP00000024194.1"/>
    </source>
</evidence>
<keyword evidence="2" id="KW-1185">Reference proteome</keyword>
<accession>A0A3Q3XE76</accession>
<dbReference type="AlphaFoldDB" id="A0A3Q3XE76"/>
<sequence>VRNKPGHEFCKSVLWSDEAEVEPSGNMDVAFKLGSRIPSVKHAGGSHVQVPGIMKSALNLRLGPRWVLQRGNDPRHTSKLVLERPAQISFVMRICVSTLGNHTILAQLEQQFATEEWAKIPQETCANIHKSKNHFKHY</sequence>
<name>A0A3Q3XE76_MOLML</name>
<dbReference type="Ensembl" id="ENSMMOT00000024602.1">
    <property type="protein sequence ID" value="ENSMMOP00000024194.1"/>
    <property type="gene ID" value="ENSMMOG00000018409.1"/>
</dbReference>
<proteinExistence type="predicted"/>
<dbReference type="STRING" id="94237.ENSMMOP00000024194"/>
<dbReference type="Proteomes" id="UP000261620">
    <property type="component" value="Unplaced"/>
</dbReference>
<evidence type="ECO:0000313" key="2">
    <source>
        <dbReference type="Proteomes" id="UP000261620"/>
    </source>
</evidence>
<reference evidence="1" key="1">
    <citation type="submission" date="2025-08" db="UniProtKB">
        <authorList>
            <consortium name="Ensembl"/>
        </authorList>
    </citation>
    <scope>IDENTIFICATION</scope>
</reference>
<organism evidence="1 2">
    <name type="scientific">Mola mola</name>
    <name type="common">Ocean sunfish</name>
    <name type="synonym">Tetraodon mola</name>
    <dbReference type="NCBI Taxonomy" id="94237"/>
    <lineage>
        <taxon>Eukaryota</taxon>
        <taxon>Metazoa</taxon>
        <taxon>Chordata</taxon>
        <taxon>Craniata</taxon>
        <taxon>Vertebrata</taxon>
        <taxon>Euteleostomi</taxon>
        <taxon>Actinopterygii</taxon>
        <taxon>Neopterygii</taxon>
        <taxon>Teleostei</taxon>
        <taxon>Neoteleostei</taxon>
        <taxon>Acanthomorphata</taxon>
        <taxon>Eupercaria</taxon>
        <taxon>Tetraodontiformes</taxon>
        <taxon>Molidae</taxon>
        <taxon>Mola</taxon>
    </lineage>
</organism>
<protein>
    <submittedName>
        <fullName evidence="1">Uncharacterized protein</fullName>
    </submittedName>
</protein>